<proteinExistence type="predicted"/>
<protein>
    <submittedName>
        <fullName evidence="2">Uncharacterized protein</fullName>
    </submittedName>
</protein>
<accession>A0A317MZ38</accession>
<evidence type="ECO:0000313" key="3">
    <source>
        <dbReference type="Proteomes" id="UP000246569"/>
    </source>
</evidence>
<evidence type="ECO:0000313" key="2">
    <source>
        <dbReference type="EMBL" id="PWV64701.1"/>
    </source>
</evidence>
<dbReference type="RefSeq" id="WP_211346147.1">
    <property type="nucleotide sequence ID" value="NZ_QGTJ01000002.1"/>
</dbReference>
<feature type="region of interest" description="Disordered" evidence="1">
    <location>
        <begin position="83"/>
        <end position="104"/>
    </location>
</feature>
<dbReference type="AlphaFoldDB" id="A0A317MZ38"/>
<sequence>MLTEQECLDLCELSEEAIHALAEHERVPEVVAAELGQCLMQTHTGQWLIKRYIMEDLELAESHGRTEHAAALAGVLARFSSSHPTYDLRTGSAKKRLPQVARHH</sequence>
<keyword evidence="3" id="KW-1185">Reference proteome</keyword>
<dbReference type="Proteomes" id="UP000246569">
    <property type="component" value="Unassembled WGS sequence"/>
</dbReference>
<gene>
    <name evidence="2" type="ORF">C7443_102353</name>
</gene>
<feature type="compositionally biased region" description="Basic residues" evidence="1">
    <location>
        <begin position="92"/>
        <end position="104"/>
    </location>
</feature>
<reference evidence="2 3" key="1">
    <citation type="submission" date="2018-05" db="EMBL/GenBank/DDBJ databases">
        <title>Genomic Encyclopedia of Type Strains, Phase IV (KMG-IV): sequencing the most valuable type-strain genomes for metagenomic binning, comparative biology and taxonomic classification.</title>
        <authorList>
            <person name="Goeker M."/>
        </authorList>
    </citation>
    <scope>NUCLEOTIDE SEQUENCE [LARGE SCALE GENOMIC DNA]</scope>
    <source>
        <strain evidence="2 3">DSM 23606</strain>
    </source>
</reference>
<organism evidence="2 3">
    <name type="scientific">Plasticicumulans acidivorans</name>
    <dbReference type="NCBI Taxonomy" id="886464"/>
    <lineage>
        <taxon>Bacteria</taxon>
        <taxon>Pseudomonadati</taxon>
        <taxon>Pseudomonadota</taxon>
        <taxon>Gammaproteobacteria</taxon>
        <taxon>Candidatus Competibacteraceae</taxon>
        <taxon>Plasticicumulans</taxon>
    </lineage>
</organism>
<name>A0A317MZ38_9GAMM</name>
<evidence type="ECO:0000256" key="1">
    <source>
        <dbReference type="SAM" id="MobiDB-lite"/>
    </source>
</evidence>
<dbReference type="EMBL" id="QGTJ01000002">
    <property type="protein sequence ID" value="PWV64701.1"/>
    <property type="molecule type" value="Genomic_DNA"/>
</dbReference>
<comment type="caution">
    <text evidence="2">The sequence shown here is derived from an EMBL/GenBank/DDBJ whole genome shotgun (WGS) entry which is preliminary data.</text>
</comment>